<gene>
    <name evidence="1" type="ORF">G2W53_019516</name>
</gene>
<organism evidence="1 2">
    <name type="scientific">Senna tora</name>
    <dbReference type="NCBI Taxonomy" id="362788"/>
    <lineage>
        <taxon>Eukaryota</taxon>
        <taxon>Viridiplantae</taxon>
        <taxon>Streptophyta</taxon>
        <taxon>Embryophyta</taxon>
        <taxon>Tracheophyta</taxon>
        <taxon>Spermatophyta</taxon>
        <taxon>Magnoliopsida</taxon>
        <taxon>eudicotyledons</taxon>
        <taxon>Gunneridae</taxon>
        <taxon>Pentapetalae</taxon>
        <taxon>rosids</taxon>
        <taxon>fabids</taxon>
        <taxon>Fabales</taxon>
        <taxon>Fabaceae</taxon>
        <taxon>Caesalpinioideae</taxon>
        <taxon>Cassia clade</taxon>
        <taxon>Senna</taxon>
    </lineage>
</organism>
<proteinExistence type="predicted"/>
<comment type="caution">
    <text evidence="1">The sequence shown here is derived from an EMBL/GenBank/DDBJ whole genome shotgun (WGS) entry which is preliminary data.</text>
</comment>
<evidence type="ECO:0000313" key="2">
    <source>
        <dbReference type="Proteomes" id="UP000634136"/>
    </source>
</evidence>
<protein>
    <submittedName>
        <fullName evidence="1">Uncharacterized protein</fullName>
    </submittedName>
</protein>
<evidence type="ECO:0000313" key="1">
    <source>
        <dbReference type="EMBL" id="KAF7828352.1"/>
    </source>
</evidence>
<dbReference type="Proteomes" id="UP000634136">
    <property type="component" value="Unassembled WGS sequence"/>
</dbReference>
<accession>A0A834WME5</accession>
<dbReference type="EMBL" id="JAAIUW010000006">
    <property type="protein sequence ID" value="KAF7828352.1"/>
    <property type="molecule type" value="Genomic_DNA"/>
</dbReference>
<sequence>MALYRSKSFFLPLSYPSLQSLNVITACGKRENDGV</sequence>
<reference evidence="1" key="1">
    <citation type="submission" date="2020-09" db="EMBL/GenBank/DDBJ databases">
        <title>Genome-Enabled Discovery of Anthraquinone Biosynthesis in Senna tora.</title>
        <authorList>
            <person name="Kang S.-H."/>
            <person name="Pandey R.P."/>
            <person name="Lee C.-M."/>
            <person name="Sim J.-S."/>
            <person name="Jeong J.-T."/>
            <person name="Choi B.-S."/>
            <person name="Jung M."/>
            <person name="Ginzburg D."/>
            <person name="Zhao K."/>
            <person name="Won S.Y."/>
            <person name="Oh T.-J."/>
            <person name="Yu Y."/>
            <person name="Kim N.-H."/>
            <person name="Lee O.R."/>
            <person name="Lee T.-H."/>
            <person name="Bashyal P."/>
            <person name="Kim T.-S."/>
            <person name="Lee W.-H."/>
            <person name="Kawkins C."/>
            <person name="Kim C.-K."/>
            <person name="Kim J.S."/>
            <person name="Ahn B.O."/>
            <person name="Rhee S.Y."/>
            <person name="Sohng J.K."/>
        </authorList>
    </citation>
    <scope>NUCLEOTIDE SEQUENCE</scope>
    <source>
        <tissue evidence="1">Leaf</tissue>
    </source>
</reference>
<keyword evidence="2" id="KW-1185">Reference proteome</keyword>
<dbReference type="AlphaFoldDB" id="A0A834WME5"/>
<name>A0A834WME5_9FABA</name>
<dbReference type="PROSITE" id="PS51257">
    <property type="entry name" value="PROKAR_LIPOPROTEIN"/>
    <property type="match status" value="1"/>
</dbReference>